<keyword evidence="1" id="KW-0472">Membrane</keyword>
<feature type="transmembrane region" description="Helical" evidence="1">
    <location>
        <begin position="56"/>
        <end position="78"/>
    </location>
</feature>
<organism evidence="2 3">
    <name type="scientific">Clostridium facile</name>
    <dbReference type="NCBI Taxonomy" id="2763035"/>
    <lineage>
        <taxon>Bacteria</taxon>
        <taxon>Bacillati</taxon>
        <taxon>Bacillota</taxon>
        <taxon>Clostridia</taxon>
        <taxon>Eubacteriales</taxon>
        <taxon>Clostridiaceae</taxon>
        <taxon>Clostridium</taxon>
    </lineage>
</organism>
<dbReference type="Proteomes" id="UP000649151">
    <property type="component" value="Unassembled WGS sequence"/>
</dbReference>
<dbReference type="EMBL" id="JACOQK010000001">
    <property type="protein sequence ID" value="MBC5788073.1"/>
    <property type="molecule type" value="Genomic_DNA"/>
</dbReference>
<comment type="caution">
    <text evidence="2">The sequence shown here is derived from an EMBL/GenBank/DDBJ whole genome shotgun (WGS) entry which is preliminary data.</text>
</comment>
<reference evidence="2 3" key="1">
    <citation type="submission" date="2020-08" db="EMBL/GenBank/DDBJ databases">
        <title>Genome public.</title>
        <authorList>
            <person name="Liu C."/>
            <person name="Sun Q."/>
        </authorList>
    </citation>
    <scope>NUCLEOTIDE SEQUENCE [LARGE SCALE GENOMIC DNA]</scope>
    <source>
        <strain evidence="2 3">NSJ-27</strain>
    </source>
</reference>
<dbReference type="RefSeq" id="WP_186996754.1">
    <property type="nucleotide sequence ID" value="NZ_JACOQK010000001.1"/>
</dbReference>
<evidence type="ECO:0000256" key="1">
    <source>
        <dbReference type="SAM" id="Phobius"/>
    </source>
</evidence>
<evidence type="ECO:0000313" key="3">
    <source>
        <dbReference type="Proteomes" id="UP000649151"/>
    </source>
</evidence>
<evidence type="ECO:0000313" key="2">
    <source>
        <dbReference type="EMBL" id="MBC5788073.1"/>
    </source>
</evidence>
<keyword evidence="1" id="KW-0812">Transmembrane</keyword>
<sequence length="228" mass="26417">MIVQLQEWVNQQVEEVVQTHQKDCREQRKKVIPVCIVVGILIPILFGLARKGPTQRVFFIFGIIGIILALCMTVVVFIGSASTKGIKKFQQRYIQQVEKNLTESEQQLFSDELQSGSFEVIPLKCGKNKLLKPKLLFGDPFCVYCDEYGGCSFIQFAHLNFVEFEGNLFSHKENESADTVVIRFHLKQEINEKDWEDFYISMREAEWAYQTIRKIFPELTIKITPVQN</sequence>
<name>A0ABR7ISL6_9CLOT</name>
<proteinExistence type="predicted"/>
<accession>A0ABR7ISL6</accession>
<keyword evidence="1" id="KW-1133">Transmembrane helix</keyword>
<gene>
    <name evidence="2" type="ORF">H8Z77_08595</name>
</gene>
<protein>
    <submittedName>
        <fullName evidence="2">Uncharacterized protein</fullName>
    </submittedName>
</protein>
<keyword evidence="3" id="KW-1185">Reference proteome</keyword>
<feature type="transmembrane region" description="Helical" evidence="1">
    <location>
        <begin position="31"/>
        <end position="50"/>
    </location>
</feature>